<protein>
    <submittedName>
        <fullName evidence="3">Peptidoglycan-binding protein</fullName>
    </submittedName>
</protein>
<comment type="caution">
    <text evidence="3">The sequence shown here is derived from an EMBL/GenBank/DDBJ whole genome shotgun (WGS) entry which is preliminary data.</text>
</comment>
<dbReference type="SUPFAM" id="SSF47090">
    <property type="entry name" value="PGBD-like"/>
    <property type="match status" value="4"/>
</dbReference>
<gene>
    <name evidence="3" type="ORF">P8V03_17395</name>
</gene>
<feature type="domain" description="Peptidoglycan binding-like" evidence="2">
    <location>
        <begin position="384"/>
        <end position="434"/>
    </location>
</feature>
<keyword evidence="4" id="KW-1185">Reference proteome</keyword>
<feature type="domain" description="Peptidoglycan binding-like" evidence="2">
    <location>
        <begin position="305"/>
        <end position="360"/>
    </location>
</feature>
<evidence type="ECO:0000313" key="3">
    <source>
        <dbReference type="EMBL" id="MDW8802923.1"/>
    </source>
</evidence>
<evidence type="ECO:0000256" key="1">
    <source>
        <dbReference type="SAM" id="SignalP"/>
    </source>
</evidence>
<organism evidence="3 4">
    <name type="scientific">Clostridium tanneri</name>
    <dbReference type="NCBI Taxonomy" id="3037988"/>
    <lineage>
        <taxon>Bacteria</taxon>
        <taxon>Bacillati</taxon>
        <taxon>Bacillota</taxon>
        <taxon>Clostridia</taxon>
        <taxon>Eubacteriales</taxon>
        <taxon>Clostridiaceae</taxon>
        <taxon>Clostridium</taxon>
    </lineage>
</organism>
<accession>A0ABU4JXP8</accession>
<reference evidence="3 4" key="1">
    <citation type="submission" date="2023-04" db="EMBL/GenBank/DDBJ databases">
        <title>Clostridium tannerae sp. nov., isolated from the fecal material of an alpaca.</title>
        <authorList>
            <person name="Miller S."/>
            <person name="Hendry M."/>
            <person name="King J."/>
            <person name="Sankaranarayanan K."/>
            <person name="Lawson P.A."/>
        </authorList>
    </citation>
    <scope>NUCLEOTIDE SEQUENCE [LARGE SCALE GENOMIC DNA]</scope>
    <source>
        <strain evidence="3 4">A1-XYC3</strain>
    </source>
</reference>
<proteinExistence type="predicted"/>
<dbReference type="Gene3D" id="1.10.101.10">
    <property type="entry name" value="PGBD-like superfamily/PGBD"/>
    <property type="match status" value="4"/>
</dbReference>
<dbReference type="EMBL" id="JARUJP010000032">
    <property type="protein sequence ID" value="MDW8802923.1"/>
    <property type="molecule type" value="Genomic_DNA"/>
</dbReference>
<evidence type="ECO:0000259" key="2">
    <source>
        <dbReference type="Pfam" id="PF01471"/>
    </source>
</evidence>
<dbReference type="InterPro" id="IPR036366">
    <property type="entry name" value="PGBDSf"/>
</dbReference>
<dbReference type="PANTHER" id="PTHR41533:SF1">
    <property type="entry name" value="L,D-TRANSPEPTIDASE YCBB-RELATED"/>
    <property type="match status" value="1"/>
</dbReference>
<dbReference type="Pfam" id="PF01471">
    <property type="entry name" value="PG_binding_1"/>
    <property type="match status" value="4"/>
</dbReference>
<feature type="domain" description="Peptidoglycan binding-like" evidence="2">
    <location>
        <begin position="56"/>
        <end position="111"/>
    </location>
</feature>
<dbReference type="InterPro" id="IPR052905">
    <property type="entry name" value="LD-transpeptidase_YkuD-like"/>
</dbReference>
<feature type="signal peptide" evidence="1">
    <location>
        <begin position="1"/>
        <end position="26"/>
    </location>
</feature>
<feature type="chain" id="PRO_5046079521" evidence="1">
    <location>
        <begin position="27"/>
        <end position="554"/>
    </location>
</feature>
<name>A0ABU4JXP8_9CLOT</name>
<dbReference type="InterPro" id="IPR036365">
    <property type="entry name" value="PGBD-like_sf"/>
</dbReference>
<dbReference type="PANTHER" id="PTHR41533">
    <property type="entry name" value="L,D-TRANSPEPTIDASE HI_1667-RELATED"/>
    <property type="match status" value="1"/>
</dbReference>
<feature type="domain" description="Peptidoglycan binding-like" evidence="2">
    <location>
        <begin position="180"/>
        <end position="235"/>
    </location>
</feature>
<dbReference type="RefSeq" id="WP_318799147.1">
    <property type="nucleotide sequence ID" value="NZ_JARUJP010000032.1"/>
</dbReference>
<keyword evidence="1" id="KW-0732">Signal</keyword>
<sequence length="554" mass="60781">MKSTKKLLIAASIVTGVALGGKTAHAQQVIDSKIPKLDIYNYSDYSKVTIKLNTKGDIVKNVQGVLNLYFGAGLSEDGVYGKYTEDAVKSVQKKLGINADGVFGPRTAKALLDYVNNTSSNNNSKVTSVPAGVEKNTESEITLEKKAVEAQQGQTTKVPKSATYNYNDYSKANIKLNEKGVAVKNIQETLNSYFGAKLSTDGIYGKRTEDAVKSVQKRLGINADGIFGPKTAKALLDYTHNKASLNDDSKSSQVSVDTGKNVESSVTSAKQTVDSQQAKTTKVSKTTIYNYNDYSKVTIKLNTKGDIVKNIQGVLNSYFAVKLPEDGIYGKRTEDAVKSVQKKLGISTDGVFGPKTAKALLGYINNNYYDSVDDNNGFSPISLDIQKKLIALGYKLKLDGNLNSYDTISAVKQFQKENSLPISGKIDTNLADKLYKDDKVKADGRAEFKSDTDYYILVSSLDRIGKVYQEINNKWKEIKSFDILSGKVNKGDYKSGLQGKYAKFNEVEMRNFTQIDGVNVFYSAEKESGYGLRILDENAKFLSGIPYKTTIKVF</sequence>
<dbReference type="Proteomes" id="UP001281656">
    <property type="component" value="Unassembled WGS sequence"/>
</dbReference>
<evidence type="ECO:0000313" key="4">
    <source>
        <dbReference type="Proteomes" id="UP001281656"/>
    </source>
</evidence>
<dbReference type="InterPro" id="IPR002477">
    <property type="entry name" value="Peptidoglycan-bd-like"/>
</dbReference>